<reference evidence="3" key="1">
    <citation type="submission" date="2017-03" db="EMBL/GenBank/DDBJ databases">
        <title>Genomes of endolithic fungi from Antarctica.</title>
        <authorList>
            <person name="Coleine C."/>
            <person name="Masonjones S."/>
            <person name="Stajich J.E."/>
        </authorList>
    </citation>
    <scope>NUCLEOTIDE SEQUENCE [LARGE SCALE GENOMIC DNA]</scope>
    <source>
        <strain evidence="3">CCFEE 5527</strain>
    </source>
</reference>
<keyword evidence="3" id="KW-1185">Reference proteome</keyword>
<organism evidence="2 3">
    <name type="scientific">Cryoendolithus antarcticus</name>
    <dbReference type="NCBI Taxonomy" id="1507870"/>
    <lineage>
        <taxon>Eukaryota</taxon>
        <taxon>Fungi</taxon>
        <taxon>Dikarya</taxon>
        <taxon>Ascomycota</taxon>
        <taxon>Pezizomycotina</taxon>
        <taxon>Dothideomycetes</taxon>
        <taxon>Dothideomycetidae</taxon>
        <taxon>Cladosporiales</taxon>
        <taxon>Cladosporiaceae</taxon>
        <taxon>Cryoendolithus</taxon>
    </lineage>
</organism>
<proteinExistence type="predicted"/>
<evidence type="ECO:0000313" key="3">
    <source>
        <dbReference type="Proteomes" id="UP000192596"/>
    </source>
</evidence>
<gene>
    <name evidence="2" type="ORF">B0A48_08422</name>
</gene>
<feature type="compositionally biased region" description="Polar residues" evidence="1">
    <location>
        <begin position="1"/>
        <end position="10"/>
    </location>
</feature>
<feature type="region of interest" description="Disordered" evidence="1">
    <location>
        <begin position="1"/>
        <end position="27"/>
    </location>
</feature>
<comment type="caution">
    <text evidence="2">The sequence shown here is derived from an EMBL/GenBank/DDBJ whole genome shotgun (WGS) entry which is preliminary data.</text>
</comment>
<evidence type="ECO:0000313" key="2">
    <source>
        <dbReference type="EMBL" id="OQO06635.1"/>
    </source>
</evidence>
<dbReference type="Proteomes" id="UP000192596">
    <property type="component" value="Unassembled WGS sequence"/>
</dbReference>
<protein>
    <submittedName>
        <fullName evidence="2">Uncharacterized protein</fullName>
    </submittedName>
</protein>
<dbReference type="EMBL" id="NAJO01000016">
    <property type="protein sequence ID" value="OQO06635.1"/>
    <property type="molecule type" value="Genomic_DNA"/>
</dbReference>
<sequence length="165" mass="17600">MESSSVSTPWSLPGGLDGTYTPEAQGGSGEETITDWLNVLGQGPNTRASPEYPDGFKLDARRSVSVYYAIRQTTLGLLSIAFVNGHVCKLELCDSVSDAIIELEGRFAPPAFALVCLDGIHSGIVEKLAALNIRADELVEAMERPSGRMVYIPQALSGAPFALEV</sequence>
<name>A0A1V8T5E6_9PEZI</name>
<accession>A0A1V8T5E6</accession>
<evidence type="ECO:0000256" key="1">
    <source>
        <dbReference type="SAM" id="MobiDB-lite"/>
    </source>
</evidence>
<dbReference type="AlphaFoldDB" id="A0A1V8T5E6"/>
<dbReference type="InParanoid" id="A0A1V8T5E6"/>